<accession>A0A0F9VY32</accession>
<dbReference type="InterPro" id="IPR038713">
    <property type="entry name" value="Terminase_Gp1_N_sf"/>
</dbReference>
<sequence length="206" mass="23404">MGTKLIKPRKRGGNWKYLTSGQYMFCLEMLASKMMNAAEAARNAGYHNPAQAANKLMKIKRVALILKKEMEERIDRTKLSADRILEEVAYCALRDPLDLCDENGKIIMDDMRKLPERIRRCIDGIKLKRYVDAETGDVTETMEMKLVSKMSALELAARHFGLIGPQKLDVRVLPLDFDAMVLDQKNSADPIEERLQLEENGSESPS</sequence>
<gene>
    <name evidence="1" type="ORF">LCGC14_0429060</name>
</gene>
<reference evidence="1" key="1">
    <citation type="journal article" date="2015" name="Nature">
        <title>Complex archaea that bridge the gap between prokaryotes and eukaryotes.</title>
        <authorList>
            <person name="Spang A."/>
            <person name="Saw J.H."/>
            <person name="Jorgensen S.L."/>
            <person name="Zaremba-Niedzwiedzka K."/>
            <person name="Martijn J."/>
            <person name="Lind A.E."/>
            <person name="van Eijk R."/>
            <person name="Schleper C."/>
            <person name="Guy L."/>
            <person name="Ettema T.J."/>
        </authorList>
    </citation>
    <scope>NUCLEOTIDE SEQUENCE</scope>
</reference>
<organism evidence="1">
    <name type="scientific">marine sediment metagenome</name>
    <dbReference type="NCBI Taxonomy" id="412755"/>
    <lineage>
        <taxon>unclassified sequences</taxon>
        <taxon>metagenomes</taxon>
        <taxon>ecological metagenomes</taxon>
    </lineage>
</organism>
<dbReference type="EMBL" id="LAZR01000400">
    <property type="protein sequence ID" value="KKN70633.1"/>
    <property type="molecule type" value="Genomic_DNA"/>
</dbReference>
<dbReference type="Pfam" id="PF03592">
    <property type="entry name" value="Terminase_2"/>
    <property type="match status" value="1"/>
</dbReference>
<name>A0A0F9VY32_9ZZZZ</name>
<dbReference type="AlphaFoldDB" id="A0A0F9VY32"/>
<comment type="caution">
    <text evidence="1">The sequence shown here is derived from an EMBL/GenBank/DDBJ whole genome shotgun (WGS) entry which is preliminary data.</text>
</comment>
<proteinExistence type="predicted"/>
<dbReference type="Gene3D" id="1.10.10.1400">
    <property type="entry name" value="Terminase, small subunit, N-terminal DNA-binding domain, HTH motif"/>
    <property type="match status" value="1"/>
</dbReference>
<dbReference type="GO" id="GO:0051276">
    <property type="term" value="P:chromosome organization"/>
    <property type="evidence" value="ECO:0007669"/>
    <property type="project" value="InterPro"/>
</dbReference>
<evidence type="ECO:0000313" key="1">
    <source>
        <dbReference type="EMBL" id="KKN70633.1"/>
    </source>
</evidence>
<dbReference type="InterPro" id="IPR005335">
    <property type="entry name" value="Terminase_ssu"/>
</dbReference>
<protein>
    <recommendedName>
        <fullName evidence="2">Terminase small subunit</fullName>
    </recommendedName>
</protein>
<evidence type="ECO:0008006" key="2">
    <source>
        <dbReference type="Google" id="ProtNLM"/>
    </source>
</evidence>